<name>A0A068RLB0_9FUNG</name>
<comment type="caution">
    <text evidence="3">The sequence shown here is derived from an EMBL/GenBank/DDBJ whole genome shotgun (WGS) entry which is preliminary data.</text>
</comment>
<feature type="compositionally biased region" description="Basic and acidic residues" evidence="1">
    <location>
        <begin position="464"/>
        <end position="499"/>
    </location>
</feature>
<dbReference type="AlphaFoldDB" id="A0A068RLB0"/>
<evidence type="ECO:0000313" key="4">
    <source>
        <dbReference type="Proteomes" id="UP000027586"/>
    </source>
</evidence>
<proteinExistence type="predicted"/>
<gene>
    <name evidence="3" type="ORF">LCOR_02203.1</name>
</gene>
<feature type="compositionally biased region" description="Basic and acidic residues" evidence="1">
    <location>
        <begin position="399"/>
        <end position="410"/>
    </location>
</feature>
<feature type="compositionally biased region" description="Low complexity" evidence="1">
    <location>
        <begin position="224"/>
        <end position="246"/>
    </location>
</feature>
<sequence>MSSFTSLGVKKGSTRFTPKAKARPRKSATATQSQDQSPKDQSPKDQSPTSNVSSQAESSTDTTPKEPIARRSSVGHAIVPTIQSSSSSSLPPTISSSAGSSSSSLPPTIASSSSSSSSNNDHDTSRAATSIAVSIPEAAPSPTPFDETPVATPSGTAQTPTPFDMTPQTVVDTPSPFYPGTPGPFRRSSISSNTSDTHHESRRISFSIKPEQRSPSPSSPPPQQQELLSQQPSIQQPPSILSSSSSAKFSGRRNVARRGKKFKGAPSTRKRPDEFTFVNETERHIPAPSSPSPREEEEEYQLELTPEPSPGPSVRRRTTTAKRSKSTAIDEPGRNKGKGIAIGVPGVSSSKRRLNGQRHAMDSEDEDEEEDELGSEYEGSEYGEELRKELRRQKKKKRELKDPTKWKTLEDINNDPAPPSFLDRSMSDFVDDLENGIVSKIYKEMEIERLANKKLAQQADTLSPEERARLETQKREQEERRQREAEERQREQERRREENSSVLQESSHAPQVRLINGQIVLDTDSLVVDRANEHTVVDTSAMEVVEETNMTRKLNSQTWGKKSHSARWTPYETMDFYNAIAQFGTDFTMVAHLLPGRTRNQVRNKFNREEKKHPERIKEVLYRKRLPMDMETVKRSIGRDFEIVPDDFHDPSSMLDE</sequence>
<feature type="compositionally biased region" description="Polar residues" evidence="1">
    <location>
        <begin position="500"/>
        <end position="509"/>
    </location>
</feature>
<feature type="compositionally biased region" description="Basic residues" evidence="1">
    <location>
        <begin position="250"/>
        <end position="263"/>
    </location>
</feature>
<feature type="region of interest" description="Disordered" evidence="1">
    <location>
        <begin position="457"/>
        <end position="509"/>
    </location>
</feature>
<feature type="compositionally biased region" description="Basic residues" evidence="1">
    <location>
        <begin position="314"/>
        <end position="325"/>
    </location>
</feature>
<feature type="region of interest" description="Disordered" evidence="1">
    <location>
        <begin position="1"/>
        <end position="423"/>
    </location>
</feature>
<dbReference type="OrthoDB" id="272624at2759"/>
<dbReference type="SUPFAM" id="SSF46689">
    <property type="entry name" value="Homeodomain-like"/>
    <property type="match status" value="1"/>
</dbReference>
<feature type="compositionally biased region" description="Polar residues" evidence="1">
    <location>
        <begin position="49"/>
        <end position="62"/>
    </location>
</feature>
<dbReference type="SMART" id="SM00717">
    <property type="entry name" value="SANT"/>
    <property type="match status" value="1"/>
</dbReference>
<dbReference type="GO" id="GO:0000126">
    <property type="term" value="C:transcription factor TFIIIB complex"/>
    <property type="evidence" value="ECO:0007669"/>
    <property type="project" value="TreeGrafter"/>
</dbReference>
<feature type="compositionally biased region" description="Low complexity" evidence="1">
    <location>
        <begin position="84"/>
        <end position="118"/>
    </location>
</feature>
<feature type="domain" description="Myb-like" evidence="2">
    <location>
        <begin position="564"/>
        <end position="612"/>
    </location>
</feature>
<feature type="compositionally biased region" description="Polar residues" evidence="1">
    <location>
        <begin position="151"/>
        <end position="172"/>
    </location>
</feature>
<organism evidence="3 4">
    <name type="scientific">Lichtheimia corymbifera JMRC:FSU:9682</name>
    <dbReference type="NCBI Taxonomy" id="1263082"/>
    <lineage>
        <taxon>Eukaryota</taxon>
        <taxon>Fungi</taxon>
        <taxon>Fungi incertae sedis</taxon>
        <taxon>Mucoromycota</taxon>
        <taxon>Mucoromycotina</taxon>
        <taxon>Mucoromycetes</taxon>
        <taxon>Mucorales</taxon>
        <taxon>Lichtheimiaceae</taxon>
        <taxon>Lichtheimia</taxon>
    </lineage>
</organism>
<dbReference type="GO" id="GO:0070898">
    <property type="term" value="P:RNA polymerase III preinitiation complex assembly"/>
    <property type="evidence" value="ECO:0007669"/>
    <property type="project" value="TreeGrafter"/>
</dbReference>
<feature type="compositionally biased region" description="Basic residues" evidence="1">
    <location>
        <begin position="389"/>
        <end position="398"/>
    </location>
</feature>
<dbReference type="VEuPathDB" id="FungiDB:LCOR_02203.1"/>
<feature type="compositionally biased region" description="Basic and acidic residues" evidence="1">
    <location>
        <begin position="270"/>
        <end position="285"/>
    </location>
</feature>
<evidence type="ECO:0000313" key="3">
    <source>
        <dbReference type="EMBL" id="CDH50490.1"/>
    </source>
</evidence>
<keyword evidence="4" id="KW-1185">Reference proteome</keyword>
<dbReference type="InterPro" id="IPR009057">
    <property type="entry name" value="Homeodomain-like_sf"/>
</dbReference>
<dbReference type="PANTHER" id="PTHR22929">
    <property type="entry name" value="RNA POLYMERASE III TRANSCRIPTION INITIATION FACTOR B"/>
    <property type="match status" value="1"/>
</dbReference>
<protein>
    <submittedName>
        <fullName evidence="3">Transcription factor tfiiib component</fullName>
    </submittedName>
</protein>
<feature type="compositionally biased region" description="Acidic residues" evidence="1">
    <location>
        <begin position="363"/>
        <end position="383"/>
    </location>
</feature>
<dbReference type="PANTHER" id="PTHR22929:SF0">
    <property type="entry name" value="TRANSCRIPTION FACTOR TFIIIB COMPONENT B'' HOMOLOG"/>
    <property type="match status" value="1"/>
</dbReference>
<evidence type="ECO:0000256" key="1">
    <source>
        <dbReference type="SAM" id="MobiDB-lite"/>
    </source>
</evidence>
<dbReference type="CDD" id="cd00167">
    <property type="entry name" value="SANT"/>
    <property type="match status" value="1"/>
</dbReference>
<dbReference type="Pfam" id="PF15963">
    <property type="entry name" value="Myb_DNA-bind_7"/>
    <property type="match status" value="1"/>
</dbReference>
<accession>A0A068RLB0</accession>
<dbReference type="Proteomes" id="UP000027586">
    <property type="component" value="Unassembled WGS sequence"/>
</dbReference>
<evidence type="ECO:0000259" key="2">
    <source>
        <dbReference type="SMART" id="SM00717"/>
    </source>
</evidence>
<reference evidence="3" key="1">
    <citation type="submission" date="2013-08" db="EMBL/GenBank/DDBJ databases">
        <title>Gene expansion shapes genome architecture in the human pathogen Lichtheimia corymbifera: an evolutionary genomics analysis in the ancient terrestrial Mucorales (Mucoromycotina).</title>
        <authorList>
            <person name="Schwartze V.U."/>
            <person name="Winter S."/>
            <person name="Shelest E."/>
            <person name="Marcet-Houben M."/>
            <person name="Horn F."/>
            <person name="Wehner S."/>
            <person name="Hoffmann K."/>
            <person name="Riege K."/>
            <person name="Sammeth M."/>
            <person name="Nowrousian M."/>
            <person name="Valiante V."/>
            <person name="Linde J."/>
            <person name="Jacobsen I.D."/>
            <person name="Marz M."/>
            <person name="Brakhage A.A."/>
            <person name="Gabaldon T."/>
            <person name="Bocker S."/>
            <person name="Voigt K."/>
        </authorList>
    </citation>
    <scope>NUCLEOTIDE SEQUENCE [LARGE SCALE GENOMIC DNA]</scope>
    <source>
        <strain evidence="3">FSU 9682</strain>
    </source>
</reference>
<dbReference type="EMBL" id="CBTN010000006">
    <property type="protein sequence ID" value="CDH50490.1"/>
    <property type="molecule type" value="Genomic_DNA"/>
</dbReference>
<dbReference type="InterPro" id="IPR039467">
    <property type="entry name" value="TFIIIB_B''_Myb"/>
</dbReference>
<dbReference type="Gene3D" id="1.10.10.60">
    <property type="entry name" value="Homeodomain-like"/>
    <property type="match status" value="1"/>
</dbReference>
<dbReference type="STRING" id="1263082.A0A068RLB0"/>
<dbReference type="GO" id="GO:0001156">
    <property type="term" value="F:TFIIIC-class transcription factor complex binding"/>
    <property type="evidence" value="ECO:0007669"/>
    <property type="project" value="TreeGrafter"/>
</dbReference>
<dbReference type="InterPro" id="IPR001005">
    <property type="entry name" value="SANT/Myb"/>
</dbReference>